<keyword evidence="8" id="KW-0862">Zinc</keyword>
<evidence type="ECO:0000256" key="8">
    <source>
        <dbReference type="ARBA" id="ARBA00022833"/>
    </source>
</evidence>
<dbReference type="InterPro" id="IPR010169">
    <property type="entry name" value="AcOrn-deacetyl"/>
</dbReference>
<dbReference type="Gene3D" id="3.40.630.10">
    <property type="entry name" value="Zn peptidases"/>
    <property type="match status" value="1"/>
</dbReference>
<keyword evidence="5" id="KW-0028">Amino-acid biosynthesis</keyword>
<keyword evidence="3" id="KW-0963">Cytoplasm</keyword>
<dbReference type="InterPro" id="IPR050072">
    <property type="entry name" value="Peptidase_M20A"/>
</dbReference>
<evidence type="ECO:0000259" key="10">
    <source>
        <dbReference type="Pfam" id="PF07687"/>
    </source>
</evidence>
<dbReference type="PROSITE" id="PS00758">
    <property type="entry name" value="ARGE_DAPE_CPG2_1"/>
    <property type="match status" value="1"/>
</dbReference>
<keyword evidence="12" id="KW-1185">Reference proteome</keyword>
<evidence type="ECO:0000256" key="1">
    <source>
        <dbReference type="ARBA" id="ARBA00001947"/>
    </source>
</evidence>
<comment type="similarity">
    <text evidence="2">Belongs to the peptidase M20A family. ArgE subfamily.</text>
</comment>
<evidence type="ECO:0000256" key="6">
    <source>
        <dbReference type="ARBA" id="ARBA00022723"/>
    </source>
</evidence>
<dbReference type="InterPro" id="IPR001261">
    <property type="entry name" value="ArgE/DapE_CS"/>
</dbReference>
<dbReference type="SUPFAM" id="SSF55031">
    <property type="entry name" value="Bacterial exopeptidase dimerisation domain"/>
    <property type="match status" value="1"/>
</dbReference>
<evidence type="ECO:0000256" key="9">
    <source>
        <dbReference type="ARBA" id="ARBA00023285"/>
    </source>
</evidence>
<comment type="cofactor">
    <cofactor evidence="1">
        <name>Zn(2+)</name>
        <dbReference type="ChEBI" id="CHEBI:29105"/>
    </cofactor>
</comment>
<proteinExistence type="inferred from homology"/>
<dbReference type="NCBIfam" id="TIGR01892">
    <property type="entry name" value="AcOrn-deacetyl"/>
    <property type="match status" value="1"/>
</dbReference>
<dbReference type="Pfam" id="PF01546">
    <property type="entry name" value="Peptidase_M20"/>
    <property type="match status" value="1"/>
</dbReference>
<accession>A0A1G6Y5T0</accession>
<dbReference type="InterPro" id="IPR036264">
    <property type="entry name" value="Bact_exopeptidase_dim_dom"/>
</dbReference>
<name>A0A1G6Y5T0_9RHOB</name>
<dbReference type="PANTHER" id="PTHR43808">
    <property type="entry name" value="ACETYLORNITHINE DEACETYLASE"/>
    <property type="match status" value="1"/>
</dbReference>
<evidence type="ECO:0000256" key="5">
    <source>
        <dbReference type="ARBA" id="ARBA00022605"/>
    </source>
</evidence>
<dbReference type="Pfam" id="PF07687">
    <property type="entry name" value="M20_dimer"/>
    <property type="match status" value="1"/>
</dbReference>
<dbReference type="AlphaFoldDB" id="A0A1G6Y5T0"/>
<protein>
    <submittedName>
        <fullName evidence="11">Acetylornithine deacetylase</fullName>
    </submittedName>
</protein>
<dbReference type="NCBIfam" id="NF005710">
    <property type="entry name" value="PRK07522.1"/>
    <property type="match status" value="1"/>
</dbReference>
<evidence type="ECO:0000256" key="7">
    <source>
        <dbReference type="ARBA" id="ARBA00022801"/>
    </source>
</evidence>
<keyword evidence="9" id="KW-0170">Cobalt</keyword>
<reference evidence="12" key="1">
    <citation type="submission" date="2016-10" db="EMBL/GenBank/DDBJ databases">
        <authorList>
            <person name="Varghese N."/>
            <person name="Submissions S."/>
        </authorList>
    </citation>
    <scope>NUCLEOTIDE SEQUENCE [LARGE SCALE GENOMIC DNA]</scope>
    <source>
        <strain evidence="12">CGMCC 1.9108</strain>
    </source>
</reference>
<sequence>MTTVTPHDRTREILERLIAFPTVSAASNRVLIDYAEDLLRTAGFTTQRIADPELPKSGLVARIGPDGPGGVMLSAHSDVVPVEGQNWTRPPFELTREEDRLYGRGATDMKGYLAAMLSLAERAGKALPVQPLMLVISYDEEVGCQGIRKMLPGIQALGWRPELCIVGEPTSMRPAIGHKGKAAFRATLRGTAGHSALAPRFVNALHLAGEVLTTLRVLQEGYAASNTRDTAYDIPYSTVHAGRMQGGTALNIVPDRAEIEFELRHLAADRLEDFEARLKQEVEALSARWQTEAPEAGVDVICTNTYPGLDVAPDAPEVARVSALCGSEEVIKVVFGTEAGFFAKLGMPTVVCGPGDMEGQGHKADEYVTKSQLAACDNMMDRILVELTAYSTRAQKPAGL</sequence>
<dbReference type="Proteomes" id="UP000199628">
    <property type="component" value="Unassembled WGS sequence"/>
</dbReference>
<dbReference type="GO" id="GO:0008777">
    <property type="term" value="F:acetylornithine deacetylase activity"/>
    <property type="evidence" value="ECO:0007669"/>
    <property type="project" value="TreeGrafter"/>
</dbReference>
<dbReference type="SUPFAM" id="SSF53187">
    <property type="entry name" value="Zn-dependent exopeptidases"/>
    <property type="match status" value="1"/>
</dbReference>
<dbReference type="EMBL" id="FMZV01000011">
    <property type="protein sequence ID" value="SDD85651.1"/>
    <property type="molecule type" value="Genomic_DNA"/>
</dbReference>
<feature type="domain" description="Peptidase M20 dimerisation" evidence="10">
    <location>
        <begin position="176"/>
        <end position="288"/>
    </location>
</feature>
<dbReference type="InterPro" id="IPR002933">
    <property type="entry name" value="Peptidase_M20"/>
</dbReference>
<evidence type="ECO:0000313" key="11">
    <source>
        <dbReference type="EMBL" id="SDD85651.1"/>
    </source>
</evidence>
<keyword evidence="4" id="KW-0055">Arginine biosynthesis</keyword>
<gene>
    <name evidence="11" type="ORF">SAMN04488239_11147</name>
</gene>
<evidence type="ECO:0000256" key="3">
    <source>
        <dbReference type="ARBA" id="ARBA00022490"/>
    </source>
</evidence>
<keyword evidence="6" id="KW-0479">Metal-binding</keyword>
<evidence type="ECO:0000256" key="2">
    <source>
        <dbReference type="ARBA" id="ARBA00005691"/>
    </source>
</evidence>
<dbReference type="PROSITE" id="PS00759">
    <property type="entry name" value="ARGE_DAPE_CPG2_2"/>
    <property type="match status" value="1"/>
</dbReference>
<dbReference type="OrthoDB" id="9809784at2"/>
<dbReference type="PANTHER" id="PTHR43808:SF31">
    <property type="entry name" value="N-ACETYL-L-CITRULLINE DEACETYLASE"/>
    <property type="match status" value="1"/>
</dbReference>
<dbReference type="GO" id="GO:0046872">
    <property type="term" value="F:metal ion binding"/>
    <property type="evidence" value="ECO:0007669"/>
    <property type="project" value="UniProtKB-KW"/>
</dbReference>
<organism evidence="11 12">
    <name type="scientific">Ruegeria marina</name>
    <dbReference type="NCBI Taxonomy" id="639004"/>
    <lineage>
        <taxon>Bacteria</taxon>
        <taxon>Pseudomonadati</taxon>
        <taxon>Pseudomonadota</taxon>
        <taxon>Alphaproteobacteria</taxon>
        <taxon>Rhodobacterales</taxon>
        <taxon>Roseobacteraceae</taxon>
        <taxon>Ruegeria</taxon>
    </lineage>
</organism>
<keyword evidence="7" id="KW-0378">Hydrolase</keyword>
<dbReference type="RefSeq" id="WP_093033446.1">
    <property type="nucleotide sequence ID" value="NZ_FMZV01000011.1"/>
</dbReference>
<dbReference type="CDD" id="cd03894">
    <property type="entry name" value="M20_ArgE"/>
    <property type="match status" value="1"/>
</dbReference>
<dbReference type="GO" id="GO:0006526">
    <property type="term" value="P:L-arginine biosynthetic process"/>
    <property type="evidence" value="ECO:0007669"/>
    <property type="project" value="UniProtKB-KW"/>
</dbReference>
<dbReference type="InterPro" id="IPR011650">
    <property type="entry name" value="Peptidase_M20_dimer"/>
</dbReference>
<evidence type="ECO:0000256" key="4">
    <source>
        <dbReference type="ARBA" id="ARBA00022571"/>
    </source>
</evidence>
<dbReference type="Gene3D" id="3.30.70.360">
    <property type="match status" value="1"/>
</dbReference>
<dbReference type="STRING" id="639004.SAMN04488239_11147"/>
<evidence type="ECO:0000313" key="12">
    <source>
        <dbReference type="Proteomes" id="UP000199628"/>
    </source>
</evidence>